<keyword evidence="5 7" id="KW-1133">Transmembrane helix</keyword>
<comment type="similarity">
    <text evidence="2">Belongs to the SLC35F solute transporter family.</text>
</comment>
<dbReference type="EMBL" id="BRYB01002228">
    <property type="protein sequence ID" value="GMI41592.1"/>
    <property type="molecule type" value="Genomic_DNA"/>
</dbReference>
<organism evidence="8 9">
    <name type="scientific">Tetraparma gracilis</name>
    <dbReference type="NCBI Taxonomy" id="2962635"/>
    <lineage>
        <taxon>Eukaryota</taxon>
        <taxon>Sar</taxon>
        <taxon>Stramenopiles</taxon>
        <taxon>Ochrophyta</taxon>
        <taxon>Bolidophyceae</taxon>
        <taxon>Parmales</taxon>
        <taxon>Triparmaceae</taxon>
        <taxon>Tetraparma</taxon>
    </lineage>
</organism>
<evidence type="ECO:0000313" key="9">
    <source>
        <dbReference type="Proteomes" id="UP001165060"/>
    </source>
</evidence>
<feature type="transmembrane region" description="Helical" evidence="7">
    <location>
        <begin position="36"/>
        <end position="58"/>
    </location>
</feature>
<sequence length="144" mass="15516">YLAFLGLFGFLISSVQVAVLERRELAAFLSSASPPSLLILFAYVASIATFYVGVSLFLQTSSAALLNISLLTSDVYATLFQVFVEGFEPHWLFFAAFLIIIGGVVTFNKEEREGQERARGRSGEGALEKEELVGAGEGLRGAAV</sequence>
<gene>
    <name evidence="8" type="ORF">TeGR_g9424</name>
</gene>
<proteinExistence type="inferred from homology"/>
<dbReference type="InterPro" id="IPR052221">
    <property type="entry name" value="SLC35F_Transporter"/>
</dbReference>
<feature type="transmembrane region" description="Helical" evidence="7">
    <location>
        <begin position="90"/>
        <end position="107"/>
    </location>
</feature>
<keyword evidence="6 7" id="KW-0472">Membrane</keyword>
<evidence type="ECO:0008006" key="10">
    <source>
        <dbReference type="Google" id="ProtNLM"/>
    </source>
</evidence>
<dbReference type="InterPro" id="IPR009262">
    <property type="entry name" value="SLC35_F1/F2/F6"/>
</dbReference>
<accession>A0ABQ6N750</accession>
<dbReference type="PANTHER" id="PTHR14233">
    <property type="entry name" value="DUF914-RELATED"/>
    <property type="match status" value="1"/>
</dbReference>
<reference evidence="8 9" key="1">
    <citation type="journal article" date="2023" name="Commun. Biol.">
        <title>Genome analysis of Parmales, the sister group of diatoms, reveals the evolutionary specialization of diatoms from phago-mixotrophs to photoautotrophs.</title>
        <authorList>
            <person name="Ban H."/>
            <person name="Sato S."/>
            <person name="Yoshikawa S."/>
            <person name="Yamada K."/>
            <person name="Nakamura Y."/>
            <person name="Ichinomiya M."/>
            <person name="Sato N."/>
            <person name="Blanc-Mathieu R."/>
            <person name="Endo H."/>
            <person name="Kuwata A."/>
            <person name="Ogata H."/>
        </authorList>
    </citation>
    <scope>NUCLEOTIDE SEQUENCE [LARGE SCALE GENOMIC DNA]</scope>
</reference>
<evidence type="ECO:0000256" key="3">
    <source>
        <dbReference type="ARBA" id="ARBA00022448"/>
    </source>
</evidence>
<evidence type="ECO:0000256" key="2">
    <source>
        <dbReference type="ARBA" id="ARBA00007863"/>
    </source>
</evidence>
<evidence type="ECO:0000256" key="1">
    <source>
        <dbReference type="ARBA" id="ARBA00004141"/>
    </source>
</evidence>
<dbReference type="Pfam" id="PF06027">
    <property type="entry name" value="SLC35F"/>
    <property type="match status" value="1"/>
</dbReference>
<keyword evidence="4 7" id="KW-0812">Transmembrane</keyword>
<feature type="transmembrane region" description="Helical" evidence="7">
    <location>
        <begin position="65"/>
        <end position="84"/>
    </location>
</feature>
<evidence type="ECO:0000313" key="8">
    <source>
        <dbReference type="EMBL" id="GMI41592.1"/>
    </source>
</evidence>
<name>A0ABQ6N750_9STRA</name>
<protein>
    <recommendedName>
        <fullName evidence="10">EamA domain-containing protein</fullName>
    </recommendedName>
</protein>
<comment type="caution">
    <text evidence="8">The sequence shown here is derived from an EMBL/GenBank/DDBJ whole genome shotgun (WGS) entry which is preliminary data.</text>
</comment>
<keyword evidence="9" id="KW-1185">Reference proteome</keyword>
<dbReference type="PANTHER" id="PTHR14233:SF4">
    <property type="entry name" value="SOLUTE CARRIER FAMILY 35 MEMBER F2"/>
    <property type="match status" value="1"/>
</dbReference>
<feature type="non-terminal residue" evidence="8">
    <location>
        <position position="1"/>
    </location>
</feature>
<comment type="subcellular location">
    <subcellularLocation>
        <location evidence="1">Membrane</location>
        <topology evidence="1">Multi-pass membrane protein</topology>
    </subcellularLocation>
</comment>
<evidence type="ECO:0000256" key="6">
    <source>
        <dbReference type="ARBA" id="ARBA00023136"/>
    </source>
</evidence>
<evidence type="ECO:0000256" key="7">
    <source>
        <dbReference type="SAM" id="Phobius"/>
    </source>
</evidence>
<keyword evidence="3" id="KW-0813">Transport</keyword>
<evidence type="ECO:0000256" key="5">
    <source>
        <dbReference type="ARBA" id="ARBA00022989"/>
    </source>
</evidence>
<evidence type="ECO:0000256" key="4">
    <source>
        <dbReference type="ARBA" id="ARBA00022692"/>
    </source>
</evidence>
<dbReference type="Proteomes" id="UP001165060">
    <property type="component" value="Unassembled WGS sequence"/>
</dbReference>